<protein>
    <submittedName>
        <fullName evidence="4">Murein transglycosylase</fullName>
    </submittedName>
</protein>
<feature type="signal peptide" evidence="2">
    <location>
        <begin position="1"/>
        <end position="30"/>
    </location>
</feature>
<dbReference type="EMBL" id="QRCM01000001">
    <property type="protein sequence ID" value="TXG92849.1"/>
    <property type="molecule type" value="Genomic_DNA"/>
</dbReference>
<feature type="region of interest" description="Disordered" evidence="1">
    <location>
        <begin position="85"/>
        <end position="104"/>
    </location>
</feature>
<dbReference type="Gene3D" id="1.10.8.350">
    <property type="entry name" value="Bacterial muramidase"/>
    <property type="match status" value="1"/>
</dbReference>
<keyword evidence="2" id="KW-0732">Signal</keyword>
<dbReference type="PANTHER" id="PTHR30163">
    <property type="entry name" value="MEMBRANE-BOUND LYTIC MUREIN TRANSGLYCOSYLASE B"/>
    <property type="match status" value="1"/>
</dbReference>
<evidence type="ECO:0000256" key="2">
    <source>
        <dbReference type="SAM" id="SignalP"/>
    </source>
</evidence>
<dbReference type="Proteomes" id="UP000471120">
    <property type="component" value="Unassembled WGS sequence"/>
</dbReference>
<dbReference type="InterPro" id="IPR031304">
    <property type="entry name" value="SLT_2"/>
</dbReference>
<organism evidence="4 5">
    <name type="scientific">Rhodococcus rhodnii</name>
    <dbReference type="NCBI Taxonomy" id="38312"/>
    <lineage>
        <taxon>Bacteria</taxon>
        <taxon>Bacillati</taxon>
        <taxon>Actinomycetota</taxon>
        <taxon>Actinomycetes</taxon>
        <taxon>Mycobacteriales</taxon>
        <taxon>Nocardiaceae</taxon>
        <taxon>Rhodococcus</taxon>
    </lineage>
</organism>
<reference evidence="4 5" key="1">
    <citation type="submission" date="2018-07" db="EMBL/GenBank/DDBJ databases">
        <title>Genome sequence of Rhodococcus rhodnii ATCC 35071 from Rhodnius prolixus.</title>
        <authorList>
            <person name="Patel V."/>
            <person name="Vogel K.J."/>
        </authorList>
    </citation>
    <scope>NUCLEOTIDE SEQUENCE [LARGE SCALE GENOMIC DNA]</scope>
    <source>
        <strain evidence="4 5">ATCC 35071</strain>
    </source>
</reference>
<gene>
    <name evidence="4" type="ORF">DW322_18195</name>
</gene>
<dbReference type="RefSeq" id="WP_040773564.1">
    <property type="nucleotide sequence ID" value="NZ_QRCM01000001.1"/>
</dbReference>
<dbReference type="GO" id="GO:0009253">
    <property type="term" value="P:peptidoglycan catabolic process"/>
    <property type="evidence" value="ECO:0007669"/>
    <property type="project" value="TreeGrafter"/>
</dbReference>
<evidence type="ECO:0000256" key="1">
    <source>
        <dbReference type="SAM" id="MobiDB-lite"/>
    </source>
</evidence>
<dbReference type="SUPFAM" id="SSF53955">
    <property type="entry name" value="Lysozyme-like"/>
    <property type="match status" value="1"/>
</dbReference>
<dbReference type="PANTHER" id="PTHR30163:SF8">
    <property type="entry name" value="LYTIC MUREIN TRANSGLYCOSYLASE"/>
    <property type="match status" value="1"/>
</dbReference>
<dbReference type="AlphaFoldDB" id="A0A6P2CJ89"/>
<feature type="domain" description="Transglycosylase SLT" evidence="3">
    <location>
        <begin position="201"/>
        <end position="252"/>
    </location>
</feature>
<name>A0A6P2CJ89_9NOCA</name>
<evidence type="ECO:0000313" key="5">
    <source>
        <dbReference type="Proteomes" id="UP000471120"/>
    </source>
</evidence>
<dbReference type="GO" id="GO:0008933">
    <property type="term" value="F:peptidoglycan lytic transglycosylase activity"/>
    <property type="evidence" value="ECO:0007669"/>
    <property type="project" value="TreeGrafter"/>
</dbReference>
<dbReference type="Gene3D" id="1.10.530.10">
    <property type="match status" value="1"/>
</dbReference>
<evidence type="ECO:0000259" key="3">
    <source>
        <dbReference type="Pfam" id="PF13406"/>
    </source>
</evidence>
<sequence length="293" mass="30195">MGRHNRKSGSPVRRNSVVALAGLVPLGVVGAAATTAASAAHADRADHADESTRALPDATAGASPVAFDLTALGAAASIDVSPAVLTEQAPPPPPEPAPVQQTPPIATDVSAGGIPPILLDAYQNAERILAETQPGCNMYWTLIAGIGRVESTHANHGKVDEHGTMIEPVIGLRLDGSLPGSAVIHDTDGGALDGDPLYDRAVGPTQFLPQTWQAYAMDGNGDGDADPQNVYDSAVTTGNYLCDGGLDMRDPIQAAKAVHRYNNSAAYVANVMAWSTGYATGIVPTESSLPRIH</sequence>
<accession>A0A6P2CJ89</accession>
<dbReference type="InterPro" id="IPR043426">
    <property type="entry name" value="MltB-like"/>
</dbReference>
<feature type="chain" id="PRO_5039436725" evidence="2">
    <location>
        <begin position="31"/>
        <end position="293"/>
    </location>
</feature>
<dbReference type="Pfam" id="PF13406">
    <property type="entry name" value="SLT_2"/>
    <property type="match status" value="1"/>
</dbReference>
<comment type="caution">
    <text evidence="4">The sequence shown here is derived from an EMBL/GenBank/DDBJ whole genome shotgun (WGS) entry which is preliminary data.</text>
</comment>
<evidence type="ECO:0000313" key="4">
    <source>
        <dbReference type="EMBL" id="TXG92849.1"/>
    </source>
</evidence>
<dbReference type="InterPro" id="IPR023346">
    <property type="entry name" value="Lysozyme-like_dom_sf"/>
</dbReference>
<proteinExistence type="predicted"/>